<organism evidence="5 6">
    <name type="scientific">Leucocoprinus leucothites</name>
    <dbReference type="NCBI Taxonomy" id="201217"/>
    <lineage>
        <taxon>Eukaryota</taxon>
        <taxon>Fungi</taxon>
        <taxon>Dikarya</taxon>
        <taxon>Basidiomycota</taxon>
        <taxon>Agaricomycotina</taxon>
        <taxon>Agaricomycetes</taxon>
        <taxon>Agaricomycetidae</taxon>
        <taxon>Agaricales</taxon>
        <taxon>Agaricineae</taxon>
        <taxon>Agaricaceae</taxon>
        <taxon>Leucocoprinus</taxon>
    </lineage>
</organism>
<gene>
    <name evidence="5" type="ORF">D9756_002789</name>
</gene>
<protein>
    <recommendedName>
        <fullName evidence="4">NACHT domain-containing protein</fullName>
    </recommendedName>
</protein>
<dbReference type="PANTHER" id="PTHR10039">
    <property type="entry name" value="AMELOGENIN"/>
    <property type="match status" value="1"/>
</dbReference>
<feature type="region of interest" description="Disordered" evidence="3">
    <location>
        <begin position="1123"/>
        <end position="1157"/>
    </location>
</feature>
<dbReference type="PROSITE" id="PS00498">
    <property type="entry name" value="TYROSINASE_2"/>
    <property type="match status" value="1"/>
</dbReference>
<dbReference type="InterPro" id="IPR008922">
    <property type="entry name" value="Di-copper_centre_dom_sf"/>
</dbReference>
<feature type="repeat" description="WD" evidence="2">
    <location>
        <begin position="1885"/>
        <end position="1926"/>
    </location>
</feature>
<evidence type="ECO:0000313" key="5">
    <source>
        <dbReference type="EMBL" id="KAF5361951.1"/>
    </source>
</evidence>
<evidence type="ECO:0000256" key="2">
    <source>
        <dbReference type="PROSITE-ProRule" id="PRU00221"/>
    </source>
</evidence>
<dbReference type="InterPro" id="IPR015943">
    <property type="entry name" value="WD40/YVTN_repeat-like_dom_sf"/>
</dbReference>
<proteinExistence type="predicted"/>
<dbReference type="SUPFAM" id="SSF50969">
    <property type="entry name" value="YVTN repeat-like/Quinoprotein amine dehydrogenase"/>
    <property type="match status" value="1"/>
</dbReference>
<dbReference type="SUPFAM" id="SSF48056">
    <property type="entry name" value="Di-copper centre-containing domain"/>
    <property type="match status" value="1"/>
</dbReference>
<dbReference type="InterPro" id="IPR027417">
    <property type="entry name" value="P-loop_NTPase"/>
</dbReference>
<feature type="compositionally biased region" description="Polar residues" evidence="3">
    <location>
        <begin position="44"/>
        <end position="54"/>
    </location>
</feature>
<feature type="domain" description="NACHT" evidence="4">
    <location>
        <begin position="166"/>
        <end position="322"/>
    </location>
</feature>
<dbReference type="Pfam" id="PF00264">
    <property type="entry name" value="Tyrosinase"/>
    <property type="match status" value="1"/>
</dbReference>
<dbReference type="EMBL" id="JAACJO010000002">
    <property type="protein sequence ID" value="KAF5361951.1"/>
    <property type="molecule type" value="Genomic_DNA"/>
</dbReference>
<dbReference type="Pfam" id="PF24883">
    <property type="entry name" value="NPHP3_N"/>
    <property type="match status" value="2"/>
</dbReference>
<dbReference type="PROSITE" id="PS00497">
    <property type="entry name" value="TYROSINASE_1"/>
    <property type="match status" value="1"/>
</dbReference>
<dbReference type="InterPro" id="IPR056884">
    <property type="entry name" value="NPHP3-like_N"/>
</dbReference>
<feature type="region of interest" description="Disordered" evidence="3">
    <location>
        <begin position="1214"/>
        <end position="1245"/>
    </location>
</feature>
<reference evidence="5 6" key="1">
    <citation type="journal article" date="2020" name="ISME J.">
        <title>Uncovering the hidden diversity of litter-decomposition mechanisms in mushroom-forming fungi.</title>
        <authorList>
            <person name="Floudas D."/>
            <person name="Bentzer J."/>
            <person name="Ahren D."/>
            <person name="Johansson T."/>
            <person name="Persson P."/>
            <person name="Tunlid A."/>
        </authorList>
    </citation>
    <scope>NUCLEOTIDE SEQUENCE [LARGE SCALE GENOMIC DNA]</scope>
    <source>
        <strain evidence="5 6">CBS 146.42</strain>
    </source>
</reference>
<dbReference type="Gene3D" id="2.130.10.10">
    <property type="entry name" value="YVTN repeat-like/Quinoprotein amine dehydrogenase"/>
    <property type="match status" value="4"/>
</dbReference>
<dbReference type="InterPro" id="IPR001680">
    <property type="entry name" value="WD40_rpt"/>
</dbReference>
<evidence type="ECO:0000256" key="1">
    <source>
        <dbReference type="ARBA" id="ARBA00022737"/>
    </source>
</evidence>
<evidence type="ECO:0000256" key="3">
    <source>
        <dbReference type="SAM" id="MobiDB-lite"/>
    </source>
</evidence>
<keyword evidence="2" id="KW-0853">WD repeat</keyword>
<comment type="caution">
    <text evidence="5">The sequence shown here is derived from an EMBL/GenBank/DDBJ whole genome shotgun (WGS) entry which is preliminary data.</text>
</comment>
<dbReference type="InterPro" id="IPR011044">
    <property type="entry name" value="Quino_amine_DH_bsu"/>
</dbReference>
<dbReference type="PRINTS" id="PR00092">
    <property type="entry name" value="TYROSINASE"/>
</dbReference>
<dbReference type="InterPro" id="IPR002227">
    <property type="entry name" value="Tyrosinase_Cu-bd"/>
</dbReference>
<dbReference type="PROSITE" id="PS50294">
    <property type="entry name" value="WD_REPEATS_REGION"/>
    <property type="match status" value="1"/>
</dbReference>
<dbReference type="Pfam" id="PF00400">
    <property type="entry name" value="WD40"/>
    <property type="match status" value="1"/>
</dbReference>
<sequence>MVRVSLGLHHGKYAYNAKNKHNRSLSNSETQTTASKRPKLNEPGSCSTSPSVSPRPQYDQDPSRSRALNNTSTSGSQLEDLQDQRQSASIFFPGAREFQINNSTFIGSVVQCTDPATLPFPDSYEAKEGTCGRPRVYPPAKECMPDTRVAILSDVDARIRDHEDSNIIWIKGFPGVGKSTLASTIVSRLRGRGELLSYFVFDRAKPTVTTTTALWRRVAWNLARVHPFARQSLLKHIDDETLDVNSPNISSLFTSLIIEPLSDLSEGEASERLVVVIDGADECGGLEGPRSNDRKALLKTLERWHLELPKNFKLVITSREEAQRGLTNRLPVCTATKSSPGPRVRVVIIYNMGPSRIRYSLEYIQNLYDTGEDRSGLENVIRAFRGIQDLDPKHPNSFFRIAGYHGEPFRGEGATDPSWWGGYCWHETALFPTWHRAYLLRLEDALRSIPGCQDVTLPFWDELANMGAKPAKPIPSVITSPKFELDGRTDNPLYSYKLQEALVEKVEGANERYTKPVGYETVRYPLSGLVGTESDKAKTEVHNAAYRDQAVNTQTLNDNVANWLEGTVEITIDDKDNPSRMPDTYSVAERYWRCLEAPNYTVFSNTTSQKQWIQDAGMDPSSNYVVALESPHDAIHLAVGGFYQKGEYNADPILGANGDMGDNETAGFDPIFYLHHCFIDYAFAMWQKRKGLTNRGSLTLIKDYPGTILQEGQPHYPPGTVIEMTTALIPFEKPGGGYYDSNDVTDFENDLDYTYHLGSLDPRLRSGIDLSQKAPFVLTKKVYGINRAQYEGSFIVRLYAQGHDGREVEVGREPVLSRWSVKGCRNCMSRLNVESYVPIDAILLKALQGAGRKEDIKWWAEVQTRDHLRVPRTIEGPSQGALGSSQYLSPHEINIADESWHESTLSNRTAVLSLLNLTLEQLYITVVGDSKAKVEDTAKACGARHYTGLLGLDCAHAPKKTAKIPVDAHQTVEAGEVTSADAAAIMIGDESTLAISQSSPPHPSASAPVAPDPPLMPSSFTITSEISSAPTLALETRQPASCNCSILWGAGRYRWWRYWFFDQLLTTVRNPYWSNSSLPASSQLSMCQATPWPRLPLVPSSLHRCWFGSDISYSHLTFTSPSHISPSESRTQSSPPSIENPSLLEEPGPAPPGPNLCESRWIIQEPRIGDDSSLVQQGGGSERKLGVVGDGSQILNSTHALECAPSLIGPGKLSTSLSASSSVSSPGTSPEIVSQHHDPPRSRTLNGVTTLGSQLQEYRDQHQNVSNFFPGARDFQINHPTFIHVSSDPDPAALPFPDSYNGRKLKKALLNGLEFSLLAQGCMPDTRVTILSEVDARIHDTQGSNLVWIKGFPGVGKSTLASTIVSRLRERGELLSYFVFDRAKSTVTTTAALWRRVAWDLVRLYPFTRQHLLKRIDDETLEVNTPNITSLFTSLIVEPLSDLSGGESNNAQLCRPAVVVIDAADECGGLEGPRSNDRKALLQTLEQWRSELPKNFKVVVTSREEDDIKRRISPISTHVTLSLDTDEASNDIRKYLEDRLRDIADAYSELPADWAHQTAVRLAKRAAGVFIWVTTIANFIEAGEPQSRLEDIDAGHGLGGEEGSLYALYANILKISFKNLHKKEMEAFKCVVGAMIYARRPFHSSEFTAISPVVTGSMLEYIRKGLWSVIDRGDTLRFVHQSFVDFLLSPECPDEFAIKEPERQRQLATLCLTTMSKQLRFNICGLETSSLKNVDVPDIETKVKTRIPSLLSYASCFVAEHLRYTAFDEHLVDNVRVVFKEKLLYWLEVMSLLNEARQTVPILKAVLDWITARDEALTEYFRDSLRFVTAFIIPITQCAPHIYLSALPFAPEESLVAKHFLPKFPQVLTLDTGKHSRWSPCVFVSEHHRKWVTAIAFSPDGKVFASASEDGTICICDSETGTMISGPFIGDSSGHLCTVRGLDFRPNGKEVVAICGRLVVWDIESGKQRQGHRIPRGGRPFAPRELEVIVSAVYSKDGNTIVSMSQLPFNNGAGRIQLWDANTVTLSCTLLDLPKLEHSLLSPGAHFLAQSTKAPGHLLRVWDLTERPPRCVIELDHNMTLPLSTSLLASLAFSPDGKFLLAVFHTHWKGSKLAHIWKMDTCTMVGPAISLNRPNSDMPLCHILYLGSSDTPAIIAHCYTSTQILDGTTGNVVHYSKDPKPVVYSGSPSPNGRRILLGYRNGIIRMWDYCCNVWALPPTDSTIDNHTFVCDCKPKLVFSPCGKTLAVSNSDEIRLWNTATGEAMNLNHPIRTKHEELAFSGDSRYIASVPEPLMPDNHWPTSSQCYVINIWDATTGMKHHRLVITSAHHECYHKLYFLSSGNRLVLSSEISSLVGNISKGFVVRVWGDYMLGDLCTTAVIPYPGNNTDMHTILSPDALTALTVEWTDTSNIVHCQRRSAIEEDFVPCALSNAAALGAISRGPRRGLAVFSPSGQFFASIPNTDGTVLEIRVWETKTWTEIAGPFETGEIWRDGSGDLPSLSISAGDRFVRLASPRSGAVWVWDIYNGQRVTGPWRGYDLSRASSIIISPDGEKLASTVNIIFAWDDETRTARLWDTRGLHSGQAQEQVGGVGDFGDQTLVRDGWVREEGSDSLLFWVPVEHRKRLWRPRNIAVIGMTPTKLNFSEFKYGREWEECIDKEYAT</sequence>
<feature type="compositionally biased region" description="Polar residues" evidence="3">
    <location>
        <begin position="1123"/>
        <end position="1140"/>
    </location>
</feature>
<feature type="compositionally biased region" description="Low complexity" evidence="3">
    <location>
        <begin position="1214"/>
        <end position="1230"/>
    </location>
</feature>
<keyword evidence="1" id="KW-0677">Repeat</keyword>
<dbReference type="PROSITE" id="PS50082">
    <property type="entry name" value="WD_REPEATS_2"/>
    <property type="match status" value="1"/>
</dbReference>
<dbReference type="GO" id="GO:0016491">
    <property type="term" value="F:oxidoreductase activity"/>
    <property type="evidence" value="ECO:0007669"/>
    <property type="project" value="InterPro"/>
</dbReference>
<name>A0A8H5GBM7_9AGAR</name>
<feature type="compositionally biased region" description="Polar residues" evidence="3">
    <location>
        <begin position="66"/>
        <end position="84"/>
    </location>
</feature>
<dbReference type="Gene3D" id="1.10.1280.10">
    <property type="entry name" value="Di-copper center containing domain from catechol oxidase"/>
    <property type="match status" value="1"/>
</dbReference>
<dbReference type="PROSITE" id="PS50837">
    <property type="entry name" value="NACHT"/>
    <property type="match status" value="1"/>
</dbReference>
<dbReference type="SMART" id="SM00320">
    <property type="entry name" value="WD40"/>
    <property type="match status" value="5"/>
</dbReference>
<feature type="region of interest" description="Disordered" evidence="3">
    <location>
        <begin position="13"/>
        <end position="84"/>
    </location>
</feature>
<keyword evidence="6" id="KW-1185">Reference proteome</keyword>
<accession>A0A8H5GBM7</accession>
<dbReference type="SUPFAM" id="SSF52540">
    <property type="entry name" value="P-loop containing nucleoside triphosphate hydrolases"/>
    <property type="match status" value="2"/>
</dbReference>
<dbReference type="Gene3D" id="3.40.50.300">
    <property type="entry name" value="P-loop containing nucleotide triphosphate hydrolases"/>
    <property type="match status" value="2"/>
</dbReference>
<dbReference type="Proteomes" id="UP000559027">
    <property type="component" value="Unassembled WGS sequence"/>
</dbReference>
<dbReference type="OrthoDB" id="163438at2759"/>
<dbReference type="InterPro" id="IPR007111">
    <property type="entry name" value="NACHT_NTPase"/>
</dbReference>
<feature type="compositionally biased region" description="Polar residues" evidence="3">
    <location>
        <begin position="24"/>
        <end position="35"/>
    </location>
</feature>
<dbReference type="SUPFAM" id="SSF69322">
    <property type="entry name" value="Tricorn protease domain 2"/>
    <property type="match status" value="1"/>
</dbReference>
<evidence type="ECO:0000313" key="6">
    <source>
        <dbReference type="Proteomes" id="UP000559027"/>
    </source>
</evidence>
<evidence type="ECO:0000259" key="4">
    <source>
        <dbReference type="PROSITE" id="PS50837"/>
    </source>
</evidence>
<dbReference type="PANTHER" id="PTHR10039:SF14">
    <property type="entry name" value="NACHT DOMAIN-CONTAINING PROTEIN"/>
    <property type="match status" value="1"/>
</dbReference>